<evidence type="ECO:0000256" key="1">
    <source>
        <dbReference type="SAM" id="Coils"/>
    </source>
</evidence>
<feature type="coiled-coil region" evidence="1">
    <location>
        <begin position="69"/>
        <end position="96"/>
    </location>
</feature>
<reference evidence="2" key="1">
    <citation type="submission" date="2022-08" db="EMBL/GenBank/DDBJ databases">
        <title>Reclassification of Massilia species as members of the genera Telluria, Duganella, Pseudoduganella, Mokoshia gen. nov. and Zemynaea gen. nov. using orthogonal and non-orthogonal genome-based approaches.</title>
        <authorList>
            <person name="Bowman J.P."/>
        </authorList>
    </citation>
    <scope>NUCLEOTIDE SEQUENCE</scope>
    <source>
        <strain evidence="2">LMG 11547</strain>
    </source>
</reference>
<dbReference type="InterPro" id="IPR002514">
    <property type="entry name" value="Transposase_8"/>
</dbReference>
<keyword evidence="1" id="KW-0175">Coiled coil</keyword>
<keyword evidence="3" id="KW-1185">Reference proteome</keyword>
<feature type="non-terminal residue" evidence="2">
    <location>
        <position position="1"/>
    </location>
</feature>
<dbReference type="InterPro" id="IPR009057">
    <property type="entry name" value="Homeodomain-like_sf"/>
</dbReference>
<evidence type="ECO:0000313" key="3">
    <source>
        <dbReference type="Proteomes" id="UP001165263"/>
    </source>
</evidence>
<name>A0ABT2C9J8_9BURK</name>
<evidence type="ECO:0000313" key="2">
    <source>
        <dbReference type="EMBL" id="MCS0634060.1"/>
    </source>
</evidence>
<sequence length="105" mass="12063">MDKTKPAPTERREFTKAFKQEAVTRLKATDNATALALELGVRRNVLYKWAETLEKAGAEKAFNGPGRPLAQDEDELTRLRRENERLKMENTILKKADAYFAKRKP</sequence>
<dbReference type="SUPFAM" id="SSF46689">
    <property type="entry name" value="Homeodomain-like"/>
    <property type="match status" value="1"/>
</dbReference>
<dbReference type="RefSeq" id="WP_259452990.1">
    <property type="nucleotide sequence ID" value="NZ_CP119520.1"/>
</dbReference>
<protein>
    <submittedName>
        <fullName evidence="2">Transposase</fullName>
    </submittedName>
</protein>
<accession>A0ABT2C9J8</accession>
<comment type="caution">
    <text evidence="2">The sequence shown here is derived from an EMBL/GenBank/DDBJ whole genome shotgun (WGS) entry which is preliminary data.</text>
</comment>
<dbReference type="EMBL" id="JANUHC010000033">
    <property type="protein sequence ID" value="MCS0634060.1"/>
    <property type="molecule type" value="Genomic_DNA"/>
</dbReference>
<dbReference type="Proteomes" id="UP001165263">
    <property type="component" value="Unassembled WGS sequence"/>
</dbReference>
<proteinExistence type="predicted"/>
<dbReference type="Pfam" id="PF01527">
    <property type="entry name" value="HTH_Tnp_1"/>
    <property type="match status" value="1"/>
</dbReference>
<gene>
    <name evidence="2" type="ORF">NX786_32485</name>
</gene>
<dbReference type="Gene3D" id="1.10.10.60">
    <property type="entry name" value="Homeodomain-like"/>
    <property type="match status" value="1"/>
</dbReference>
<organism evidence="2 3">
    <name type="scientific">Telluria mixta</name>
    <dbReference type="NCBI Taxonomy" id="34071"/>
    <lineage>
        <taxon>Bacteria</taxon>
        <taxon>Pseudomonadati</taxon>
        <taxon>Pseudomonadota</taxon>
        <taxon>Betaproteobacteria</taxon>
        <taxon>Burkholderiales</taxon>
        <taxon>Oxalobacteraceae</taxon>
        <taxon>Telluria group</taxon>
        <taxon>Telluria</taxon>
    </lineage>
</organism>